<reference evidence="4 5" key="1">
    <citation type="submission" date="2019-05" db="EMBL/GenBank/DDBJ databases">
        <title>Georgenia *** sp. nov., and Georgenia *** sp. nov., isolated from the intestinal contents of plateau pika (Ochotona curzoniae) in the Qinghai-Tibet plateau of China.</title>
        <authorList>
            <person name="Tian Z."/>
        </authorList>
    </citation>
    <scope>NUCLEOTIDE SEQUENCE [LARGE SCALE GENOMIC DNA]</scope>
    <source>
        <strain evidence="4 5">Z443</strain>
    </source>
</reference>
<dbReference type="InterPro" id="IPR011010">
    <property type="entry name" value="DNA_brk_join_enz"/>
</dbReference>
<feature type="region of interest" description="Disordered" evidence="2">
    <location>
        <begin position="1"/>
        <end position="23"/>
    </location>
</feature>
<evidence type="ECO:0000256" key="2">
    <source>
        <dbReference type="SAM" id="MobiDB-lite"/>
    </source>
</evidence>
<dbReference type="Gene3D" id="1.10.443.10">
    <property type="entry name" value="Intergrase catalytic core"/>
    <property type="match status" value="1"/>
</dbReference>
<organism evidence="4 5">
    <name type="scientific">Georgenia yuyongxinii</name>
    <dbReference type="NCBI Taxonomy" id="2589797"/>
    <lineage>
        <taxon>Bacteria</taxon>
        <taxon>Bacillati</taxon>
        <taxon>Actinomycetota</taxon>
        <taxon>Actinomycetes</taxon>
        <taxon>Micrococcales</taxon>
        <taxon>Bogoriellaceae</taxon>
        <taxon>Georgenia</taxon>
    </lineage>
</organism>
<dbReference type="InterPro" id="IPR013762">
    <property type="entry name" value="Integrase-like_cat_sf"/>
</dbReference>
<dbReference type="SUPFAM" id="SSF56349">
    <property type="entry name" value="DNA breaking-rejoining enzymes"/>
    <property type="match status" value="1"/>
</dbReference>
<dbReference type="PROSITE" id="PS51898">
    <property type="entry name" value="TYR_RECOMBINASE"/>
    <property type="match status" value="1"/>
</dbReference>
<dbReference type="AlphaFoldDB" id="A0A5B8C4R7"/>
<feature type="region of interest" description="Disordered" evidence="2">
    <location>
        <begin position="97"/>
        <end position="116"/>
    </location>
</feature>
<name>A0A5B8C4R7_9MICO</name>
<evidence type="ECO:0000313" key="4">
    <source>
        <dbReference type="EMBL" id="QDC24411.1"/>
    </source>
</evidence>
<dbReference type="KEGG" id="gyu:FE374_07030"/>
<dbReference type="GO" id="GO:0003677">
    <property type="term" value="F:DNA binding"/>
    <property type="evidence" value="ECO:0007669"/>
    <property type="project" value="InterPro"/>
</dbReference>
<sequence length="116" mass="12570">MTTASSSSGGRARCCTLPSSSRTGRPWRKQVGLDDLHIHDLRHTALTWAARSGATLAELMAIAGHKNPTIALRYQHIGDEERRHAIAEKVGAAFTDELTQRRARRTTGGEGAGQSH</sequence>
<dbReference type="GO" id="GO:0006310">
    <property type="term" value="P:DNA recombination"/>
    <property type="evidence" value="ECO:0007669"/>
    <property type="project" value="UniProtKB-KW"/>
</dbReference>
<evidence type="ECO:0000259" key="3">
    <source>
        <dbReference type="PROSITE" id="PS51898"/>
    </source>
</evidence>
<dbReference type="EMBL" id="CP040915">
    <property type="protein sequence ID" value="QDC24411.1"/>
    <property type="molecule type" value="Genomic_DNA"/>
</dbReference>
<accession>A0A5B8C4R7</accession>
<feature type="domain" description="Tyr recombinase" evidence="3">
    <location>
        <begin position="1"/>
        <end position="88"/>
    </location>
</feature>
<evidence type="ECO:0000313" key="5">
    <source>
        <dbReference type="Proteomes" id="UP000314616"/>
    </source>
</evidence>
<proteinExistence type="predicted"/>
<dbReference type="InterPro" id="IPR002104">
    <property type="entry name" value="Integrase_catalytic"/>
</dbReference>
<gene>
    <name evidence="4" type="ORF">FE374_07030</name>
</gene>
<keyword evidence="1" id="KW-0233">DNA recombination</keyword>
<protein>
    <recommendedName>
        <fullName evidence="3">Tyr recombinase domain-containing protein</fullName>
    </recommendedName>
</protein>
<dbReference type="OrthoDB" id="1822491at2"/>
<dbReference type="GO" id="GO:0015074">
    <property type="term" value="P:DNA integration"/>
    <property type="evidence" value="ECO:0007669"/>
    <property type="project" value="InterPro"/>
</dbReference>
<dbReference type="Pfam" id="PF00589">
    <property type="entry name" value="Phage_integrase"/>
    <property type="match status" value="1"/>
</dbReference>
<evidence type="ECO:0000256" key="1">
    <source>
        <dbReference type="ARBA" id="ARBA00023172"/>
    </source>
</evidence>
<dbReference type="Proteomes" id="UP000314616">
    <property type="component" value="Chromosome"/>
</dbReference>